<evidence type="ECO:0000256" key="3">
    <source>
        <dbReference type="ARBA" id="ARBA00051258"/>
    </source>
</evidence>
<evidence type="ECO:0000256" key="4">
    <source>
        <dbReference type="ARBA" id="ARBA00052790"/>
    </source>
</evidence>
<evidence type="ECO:0000259" key="8">
    <source>
        <dbReference type="Pfam" id="PF01557"/>
    </source>
</evidence>
<dbReference type="AlphaFoldDB" id="A0A4Z0W6Y0"/>
<dbReference type="SUPFAM" id="SSF56529">
    <property type="entry name" value="FAH"/>
    <property type="match status" value="1"/>
</dbReference>
<dbReference type="EMBL" id="SRMF01000003">
    <property type="protein sequence ID" value="TGG93594.1"/>
    <property type="molecule type" value="Genomic_DNA"/>
</dbReference>
<dbReference type="GO" id="GO:0008704">
    <property type="term" value="F:5-carboxymethyl-2-hydroxymuconate delta-isomerase activity"/>
    <property type="evidence" value="ECO:0007669"/>
    <property type="project" value="UniProtKB-EC"/>
</dbReference>
<evidence type="ECO:0000256" key="7">
    <source>
        <dbReference type="ARBA" id="ARBA00060680"/>
    </source>
</evidence>
<keyword evidence="2" id="KW-0479">Metal-binding</keyword>
<dbReference type="GO" id="GO:0016787">
    <property type="term" value="F:hydrolase activity"/>
    <property type="evidence" value="ECO:0007669"/>
    <property type="project" value="UniProtKB-KW"/>
</dbReference>
<comment type="function">
    <text evidence="5">Decarboxylates OPET (5-oxo-pent-3-ene-1,2,5-tricarboxylic acid) into HHDD (2-hydroxy-hept-2,4-diene-1,7-dioate) and isomerizes it to OHED (2-oxo-hept-3-ene-1,7-dioate).</text>
</comment>
<comment type="catalytic activity">
    <reaction evidence="3">
        <text>(3E,5R)-5-carboxy-2-oxohept-3-enedioate + H(+) = (4Z)-2-oxohept-4-enedioate + CO2</text>
        <dbReference type="Rhea" id="RHEA:14397"/>
        <dbReference type="ChEBI" id="CHEBI:15378"/>
        <dbReference type="ChEBI" id="CHEBI:16526"/>
        <dbReference type="ChEBI" id="CHEBI:87491"/>
        <dbReference type="ChEBI" id="CHEBI:87507"/>
        <dbReference type="EC" id="4.1.1.68"/>
    </reaction>
</comment>
<evidence type="ECO:0000313" key="10">
    <source>
        <dbReference type="Proteomes" id="UP000297475"/>
    </source>
</evidence>
<dbReference type="GO" id="GO:0018800">
    <property type="term" value="F:5-oxopent-3-ene-1,2,5-tricarboxylate decarboxylase activity"/>
    <property type="evidence" value="ECO:0007669"/>
    <property type="project" value="UniProtKB-EC"/>
</dbReference>
<comment type="catalytic activity">
    <reaction evidence="4">
        <text>(2E,4Z)-5-hydroxypenta-2,4-diene-1,2,5-tricarboxylate = (3E,5R)-5-carboxy-2-oxohept-3-enedioate</text>
        <dbReference type="Rhea" id="RHEA:18813"/>
        <dbReference type="ChEBI" id="CHEBI:47961"/>
        <dbReference type="ChEBI" id="CHEBI:87491"/>
        <dbReference type="EC" id="5.3.3.10"/>
    </reaction>
</comment>
<accession>A0A4Z0W6Y0</accession>
<dbReference type="Proteomes" id="UP000297475">
    <property type="component" value="Unassembled WGS sequence"/>
</dbReference>
<comment type="pathway">
    <text evidence="6">Aromatic compound metabolism; 4-hydroxyphenylacetate degradation; pyruvate and succinate semialdehyde from 4-hydroxyphenylacetate: step 4/7.</text>
</comment>
<dbReference type="GO" id="GO:0046872">
    <property type="term" value="F:metal ion binding"/>
    <property type="evidence" value="ECO:0007669"/>
    <property type="project" value="UniProtKB-KW"/>
</dbReference>
<evidence type="ECO:0000313" key="9">
    <source>
        <dbReference type="EMBL" id="TGG93594.1"/>
    </source>
</evidence>
<comment type="caution">
    <text evidence="9">The sequence shown here is derived from an EMBL/GenBank/DDBJ whole genome shotgun (WGS) entry which is preliminary data.</text>
</comment>
<dbReference type="InterPro" id="IPR051121">
    <property type="entry name" value="FAH"/>
</dbReference>
<feature type="domain" description="Fumarylacetoacetase-like C-terminal" evidence="8">
    <location>
        <begin position="77"/>
        <end position="278"/>
    </location>
</feature>
<evidence type="ECO:0000256" key="5">
    <source>
        <dbReference type="ARBA" id="ARBA00057150"/>
    </source>
</evidence>
<keyword evidence="9" id="KW-0378">Hydrolase</keyword>
<comment type="similarity">
    <text evidence="1">Belongs to the FAH family.</text>
</comment>
<reference evidence="9 10" key="1">
    <citation type="submission" date="2019-04" db="EMBL/GenBank/DDBJ databases">
        <title>Natronospirillum operosus gen. nov., sp. nov., a haloalkaliphilic satellite isolated from decaying biomass of laboratory culture of cyanobacterium Geitlerinema sp. and proposal of Natronospirillaceae fam. nov. and Saccharospirillaceae fam. nov.</title>
        <authorList>
            <person name="Kevbrin V."/>
            <person name="Boltyanskaya Y."/>
            <person name="Koziaeva V."/>
            <person name="Grouzdev D.S."/>
            <person name="Park M."/>
            <person name="Cho J."/>
        </authorList>
    </citation>
    <scope>NUCLEOTIDE SEQUENCE [LARGE SCALE GENOMIC DNA]</scope>
    <source>
        <strain evidence="9 10">G-116</strain>
    </source>
</reference>
<evidence type="ECO:0000256" key="6">
    <source>
        <dbReference type="ARBA" id="ARBA00060569"/>
    </source>
</evidence>
<name>A0A4Z0W6Y0_9GAMM</name>
<dbReference type="Gene3D" id="3.90.850.10">
    <property type="entry name" value="Fumarylacetoacetase-like, C-terminal domain"/>
    <property type="match status" value="1"/>
</dbReference>
<dbReference type="GO" id="GO:0019752">
    <property type="term" value="P:carboxylic acid metabolic process"/>
    <property type="evidence" value="ECO:0007669"/>
    <property type="project" value="UniProtKB-ARBA"/>
</dbReference>
<keyword evidence="10" id="KW-1185">Reference proteome</keyword>
<dbReference type="PANTHER" id="PTHR42796">
    <property type="entry name" value="FUMARYLACETOACETATE HYDROLASE DOMAIN-CONTAINING PROTEIN 2A-RELATED"/>
    <property type="match status" value="1"/>
</dbReference>
<dbReference type="FunFam" id="3.90.850.10:FF:000002">
    <property type="entry name" value="2-hydroxyhepta-2,4-diene-1,7-dioate isomerase"/>
    <property type="match status" value="1"/>
</dbReference>
<organism evidence="9 10">
    <name type="scientific">Natronospirillum operosum</name>
    <dbReference type="NCBI Taxonomy" id="2759953"/>
    <lineage>
        <taxon>Bacteria</taxon>
        <taxon>Pseudomonadati</taxon>
        <taxon>Pseudomonadota</taxon>
        <taxon>Gammaproteobacteria</taxon>
        <taxon>Oceanospirillales</taxon>
        <taxon>Natronospirillaceae</taxon>
        <taxon>Natronospirillum</taxon>
    </lineage>
</organism>
<evidence type="ECO:0000256" key="1">
    <source>
        <dbReference type="ARBA" id="ARBA00010211"/>
    </source>
</evidence>
<dbReference type="InterPro" id="IPR011234">
    <property type="entry name" value="Fumarylacetoacetase-like_C"/>
</dbReference>
<dbReference type="Pfam" id="PF01557">
    <property type="entry name" value="FAA_hydrolase"/>
    <property type="match status" value="1"/>
</dbReference>
<proteinExistence type="inferred from homology"/>
<dbReference type="RefSeq" id="WP_135483331.1">
    <property type="nucleotide sequence ID" value="NZ_SRMF01000003.1"/>
</dbReference>
<comment type="pathway">
    <text evidence="7">Aromatic compound metabolism; 4-hydroxyphenylacetate degradation; pyruvate and succinate semialdehyde from 4-hydroxyphenylacetate: step 5/7.</text>
</comment>
<dbReference type="OrthoDB" id="5197601at2"/>
<gene>
    <name evidence="9" type="ORF">E4656_11180</name>
</gene>
<protein>
    <submittedName>
        <fullName evidence="9">FAA hydrolase family protein</fullName>
    </submittedName>
</protein>
<dbReference type="PANTHER" id="PTHR42796:SF4">
    <property type="entry name" value="FUMARYLACETOACETATE HYDROLASE DOMAIN-CONTAINING PROTEIN 2A"/>
    <property type="match status" value="1"/>
</dbReference>
<sequence length="280" mass="30216">MRYVSYLDSDQTPCWGVVTDSNDIVSSTQLGLVAPTLKKAIASGELASPNRLNLDSTPTLRLDEVQLQPVIPDFGAMYCTGLNYSDHARESGKEAPSAPRIFVRLQNSLVGHDQSIIAPTVSEHFDYEGELAVVIGRSGRHIPEEEALAHVFGYTCFMDGSVRDWQKITTTLGKNFEHSGALGPAIMPASHVPDVQALTLTTRLNGRVVQQANTRDMIFSVAQLISFVSTMITLQPGDIIATGTPDGVGQSRNPPLWLKIGDDISVTVDGLGTLANRIDA</sequence>
<dbReference type="InterPro" id="IPR036663">
    <property type="entry name" value="Fumarylacetoacetase_C_sf"/>
</dbReference>
<evidence type="ECO:0000256" key="2">
    <source>
        <dbReference type="ARBA" id="ARBA00022723"/>
    </source>
</evidence>